<evidence type="ECO:0000313" key="4">
    <source>
        <dbReference type="Proteomes" id="UP000193922"/>
    </source>
</evidence>
<dbReference type="AlphaFoldDB" id="A0A1Y1WH00"/>
<evidence type="ECO:0000256" key="2">
    <source>
        <dbReference type="SAM" id="SignalP"/>
    </source>
</evidence>
<feature type="chain" id="PRO_5012824454" evidence="2">
    <location>
        <begin position="18"/>
        <end position="211"/>
    </location>
</feature>
<reference evidence="3 4" key="1">
    <citation type="submission" date="2016-07" db="EMBL/GenBank/DDBJ databases">
        <title>Pervasive Adenine N6-methylation of Active Genes in Fungi.</title>
        <authorList>
            <consortium name="DOE Joint Genome Institute"/>
            <person name="Mondo S.J."/>
            <person name="Dannebaum R.O."/>
            <person name="Kuo R.C."/>
            <person name="Labutti K."/>
            <person name="Haridas S."/>
            <person name="Kuo A."/>
            <person name="Salamov A."/>
            <person name="Ahrendt S.R."/>
            <person name="Lipzen A."/>
            <person name="Sullivan W."/>
            <person name="Andreopoulos W.B."/>
            <person name="Clum A."/>
            <person name="Lindquist E."/>
            <person name="Daum C."/>
            <person name="Ramamoorthy G.K."/>
            <person name="Gryganskyi A."/>
            <person name="Culley D."/>
            <person name="Magnuson J.K."/>
            <person name="James T.Y."/>
            <person name="O'Malley M.A."/>
            <person name="Stajich J.E."/>
            <person name="Spatafora J.W."/>
            <person name="Visel A."/>
            <person name="Grigoriev I.V."/>
        </authorList>
    </citation>
    <scope>NUCLEOTIDE SEQUENCE [LARGE SCALE GENOMIC DNA]</scope>
    <source>
        <strain evidence="3 4">ATCC 12442</strain>
    </source>
</reference>
<organism evidence="3 4">
    <name type="scientific">Linderina pennispora</name>
    <dbReference type="NCBI Taxonomy" id="61395"/>
    <lineage>
        <taxon>Eukaryota</taxon>
        <taxon>Fungi</taxon>
        <taxon>Fungi incertae sedis</taxon>
        <taxon>Zoopagomycota</taxon>
        <taxon>Kickxellomycotina</taxon>
        <taxon>Kickxellomycetes</taxon>
        <taxon>Kickxellales</taxon>
        <taxon>Kickxellaceae</taxon>
        <taxon>Linderina</taxon>
    </lineage>
</organism>
<keyword evidence="2" id="KW-0732">Signal</keyword>
<dbReference type="Proteomes" id="UP000193922">
    <property type="component" value="Unassembled WGS sequence"/>
</dbReference>
<evidence type="ECO:0000313" key="3">
    <source>
        <dbReference type="EMBL" id="ORX72841.1"/>
    </source>
</evidence>
<dbReference type="GeneID" id="63803136"/>
<dbReference type="OrthoDB" id="5573067at2759"/>
<name>A0A1Y1WH00_9FUNG</name>
<dbReference type="EMBL" id="MCFD01000002">
    <property type="protein sequence ID" value="ORX72841.1"/>
    <property type="molecule type" value="Genomic_DNA"/>
</dbReference>
<accession>A0A1Y1WH00</accession>
<protein>
    <submittedName>
        <fullName evidence="3">Uncharacterized protein</fullName>
    </submittedName>
</protein>
<comment type="caution">
    <text evidence="3">The sequence shown here is derived from an EMBL/GenBank/DDBJ whole genome shotgun (WGS) entry which is preliminary data.</text>
</comment>
<sequence length="211" mass="21713">MKYTTFVFSMLAAIAHAWPTANIFPASDSLPVNWKDVKTQTDLGVLRVANSMALAATSGDSFIPFSIQPSRISGIPNIYAVAYSLEDGAIIAPIGRVKTEQYKTLGIDKGGMVSLRIPETTVKELASSSGVSAVRLAILAPEASSDVTVGQWAADSVVFALGTNGIEEQSKADEQSSANASANTSANASANTSANTSANASANASPSASSH</sequence>
<feature type="signal peptide" evidence="2">
    <location>
        <begin position="1"/>
        <end position="17"/>
    </location>
</feature>
<evidence type="ECO:0000256" key="1">
    <source>
        <dbReference type="SAM" id="MobiDB-lite"/>
    </source>
</evidence>
<dbReference type="RefSeq" id="XP_040746181.1">
    <property type="nucleotide sequence ID" value="XM_040886488.1"/>
</dbReference>
<feature type="compositionally biased region" description="Low complexity" evidence="1">
    <location>
        <begin position="176"/>
        <end position="211"/>
    </location>
</feature>
<gene>
    <name evidence="3" type="ORF">DL89DRAFT_265024</name>
</gene>
<keyword evidence="4" id="KW-1185">Reference proteome</keyword>
<proteinExistence type="predicted"/>
<feature type="region of interest" description="Disordered" evidence="1">
    <location>
        <begin position="168"/>
        <end position="211"/>
    </location>
</feature>